<keyword evidence="3" id="KW-1185">Reference proteome</keyword>
<evidence type="ECO:0000313" key="2">
    <source>
        <dbReference type="EMBL" id="CAE5978083.1"/>
    </source>
</evidence>
<protein>
    <submittedName>
        <fullName evidence="2">Uncharacterized protein</fullName>
    </submittedName>
</protein>
<reference evidence="2" key="1">
    <citation type="submission" date="2021-01" db="EMBL/GenBank/DDBJ databases">
        <authorList>
            <person name="Bezrukov I."/>
        </authorList>
    </citation>
    <scope>NUCLEOTIDE SEQUENCE</scope>
</reference>
<evidence type="ECO:0000313" key="3">
    <source>
        <dbReference type="Proteomes" id="UP000682877"/>
    </source>
</evidence>
<dbReference type="Proteomes" id="UP000682877">
    <property type="component" value="Chromosome 3"/>
</dbReference>
<organism evidence="2 3">
    <name type="scientific">Arabidopsis arenosa</name>
    <name type="common">Sand rock-cress</name>
    <name type="synonym">Cardaminopsis arenosa</name>
    <dbReference type="NCBI Taxonomy" id="38785"/>
    <lineage>
        <taxon>Eukaryota</taxon>
        <taxon>Viridiplantae</taxon>
        <taxon>Streptophyta</taxon>
        <taxon>Embryophyta</taxon>
        <taxon>Tracheophyta</taxon>
        <taxon>Spermatophyta</taxon>
        <taxon>Magnoliopsida</taxon>
        <taxon>eudicotyledons</taxon>
        <taxon>Gunneridae</taxon>
        <taxon>Pentapetalae</taxon>
        <taxon>rosids</taxon>
        <taxon>malvids</taxon>
        <taxon>Brassicales</taxon>
        <taxon>Brassicaceae</taxon>
        <taxon>Camelineae</taxon>
        <taxon>Arabidopsis</taxon>
    </lineage>
</organism>
<proteinExistence type="predicted"/>
<dbReference type="AlphaFoldDB" id="A0A8S2A0X4"/>
<name>A0A8S2A0X4_ARAAE</name>
<evidence type="ECO:0000256" key="1">
    <source>
        <dbReference type="SAM" id="MobiDB-lite"/>
    </source>
</evidence>
<feature type="region of interest" description="Disordered" evidence="1">
    <location>
        <begin position="1"/>
        <end position="38"/>
    </location>
</feature>
<accession>A0A8S2A0X4</accession>
<dbReference type="EMBL" id="LR999453">
    <property type="protein sequence ID" value="CAE5978083.1"/>
    <property type="molecule type" value="Genomic_DNA"/>
</dbReference>
<gene>
    <name evidence="2" type="ORF">AARE701A_LOCUS8413</name>
</gene>
<sequence length="195" mass="21541">MSRSREYSDLPPSVIVIPGRGRGRGGELRGPSISAPVRETSPIAPQRVADQSILETETGPCEDGRVISSLMDYSEDEIDLVEAPIPIINLDEYEMVESEHETDATMWENYLILPDSSDSTFPGFGTIIFPIVLPNDDDDQIVHSEPVVSPVVPSVTYLSLPDSLFTALWREYDAIRREDTPRTDMEVPGIPAPAQ</sequence>